<protein>
    <recommendedName>
        <fullName evidence="4">BTB domain-containing protein</fullName>
    </recommendedName>
</protein>
<dbReference type="Proteomes" id="UP001303760">
    <property type="component" value="Unassembled WGS sequence"/>
</dbReference>
<evidence type="ECO:0000256" key="1">
    <source>
        <dbReference type="SAM" id="MobiDB-lite"/>
    </source>
</evidence>
<proteinExistence type="predicted"/>
<evidence type="ECO:0008006" key="4">
    <source>
        <dbReference type="Google" id="ProtNLM"/>
    </source>
</evidence>
<comment type="caution">
    <text evidence="2">The sequence shown here is derived from an EMBL/GenBank/DDBJ whole genome shotgun (WGS) entry which is preliminary data.</text>
</comment>
<sequence>MEGIHEVDPCGDVIITLRNPGAPFAKPAVEESPVIPTDALPSRKTLPRKAPPKKPPPKKPPPSQQMYGSAAIEEAPAEELPALVAEGTVTEVESVVEAEVAVDLDGLLGDGSRKQEKDRRFSEPPEMRMRVSSRHLILASPYFRAALNGRWQEAVSVSADSFLILMQIIHGRNRQVPRLVSLELLAKIAVLVDYYECYEVVEVFVALWFQGLKSQNQLPAHVNGELVLWLFISWVFGDADLFTSVTSTALRQSQGPLPTFGLPIPKRIVG</sequence>
<reference evidence="2" key="1">
    <citation type="journal article" date="2023" name="Mol. Phylogenet. Evol.">
        <title>Genome-scale phylogeny and comparative genomics of the fungal order Sordariales.</title>
        <authorList>
            <person name="Hensen N."/>
            <person name="Bonometti L."/>
            <person name="Westerberg I."/>
            <person name="Brannstrom I.O."/>
            <person name="Guillou S."/>
            <person name="Cros-Aarteil S."/>
            <person name="Calhoun S."/>
            <person name="Haridas S."/>
            <person name="Kuo A."/>
            <person name="Mondo S."/>
            <person name="Pangilinan J."/>
            <person name="Riley R."/>
            <person name="LaButti K."/>
            <person name="Andreopoulos B."/>
            <person name="Lipzen A."/>
            <person name="Chen C."/>
            <person name="Yan M."/>
            <person name="Daum C."/>
            <person name="Ng V."/>
            <person name="Clum A."/>
            <person name="Steindorff A."/>
            <person name="Ohm R.A."/>
            <person name="Martin F."/>
            <person name="Silar P."/>
            <person name="Natvig D.O."/>
            <person name="Lalanne C."/>
            <person name="Gautier V."/>
            <person name="Ament-Velasquez S.L."/>
            <person name="Kruys A."/>
            <person name="Hutchinson M.I."/>
            <person name="Powell A.J."/>
            <person name="Barry K."/>
            <person name="Miller A.N."/>
            <person name="Grigoriev I.V."/>
            <person name="Debuchy R."/>
            <person name="Gladieux P."/>
            <person name="Hiltunen Thoren M."/>
            <person name="Johannesson H."/>
        </authorList>
    </citation>
    <scope>NUCLEOTIDE SEQUENCE</scope>
    <source>
        <strain evidence="2">CBS 532.94</strain>
    </source>
</reference>
<organism evidence="2 3">
    <name type="scientific">Achaetomium macrosporum</name>
    <dbReference type="NCBI Taxonomy" id="79813"/>
    <lineage>
        <taxon>Eukaryota</taxon>
        <taxon>Fungi</taxon>
        <taxon>Dikarya</taxon>
        <taxon>Ascomycota</taxon>
        <taxon>Pezizomycotina</taxon>
        <taxon>Sordariomycetes</taxon>
        <taxon>Sordariomycetidae</taxon>
        <taxon>Sordariales</taxon>
        <taxon>Chaetomiaceae</taxon>
        <taxon>Achaetomium</taxon>
    </lineage>
</organism>
<accession>A0AAN7C6Z4</accession>
<name>A0AAN7C6Z4_9PEZI</name>
<dbReference type="EMBL" id="MU860209">
    <property type="protein sequence ID" value="KAK4236172.1"/>
    <property type="molecule type" value="Genomic_DNA"/>
</dbReference>
<feature type="region of interest" description="Disordered" evidence="1">
    <location>
        <begin position="17"/>
        <end position="69"/>
    </location>
</feature>
<keyword evidence="3" id="KW-1185">Reference proteome</keyword>
<feature type="compositionally biased region" description="Basic residues" evidence="1">
    <location>
        <begin position="45"/>
        <end position="57"/>
    </location>
</feature>
<evidence type="ECO:0000313" key="2">
    <source>
        <dbReference type="EMBL" id="KAK4236172.1"/>
    </source>
</evidence>
<evidence type="ECO:0000313" key="3">
    <source>
        <dbReference type="Proteomes" id="UP001303760"/>
    </source>
</evidence>
<reference evidence="2" key="2">
    <citation type="submission" date="2023-05" db="EMBL/GenBank/DDBJ databases">
        <authorList>
            <consortium name="Lawrence Berkeley National Laboratory"/>
            <person name="Steindorff A."/>
            <person name="Hensen N."/>
            <person name="Bonometti L."/>
            <person name="Westerberg I."/>
            <person name="Brannstrom I.O."/>
            <person name="Guillou S."/>
            <person name="Cros-Aarteil S."/>
            <person name="Calhoun S."/>
            <person name="Haridas S."/>
            <person name="Kuo A."/>
            <person name="Mondo S."/>
            <person name="Pangilinan J."/>
            <person name="Riley R."/>
            <person name="Labutti K."/>
            <person name="Andreopoulos B."/>
            <person name="Lipzen A."/>
            <person name="Chen C."/>
            <person name="Yanf M."/>
            <person name="Daum C."/>
            <person name="Ng V."/>
            <person name="Clum A."/>
            <person name="Ohm R."/>
            <person name="Martin F."/>
            <person name="Silar P."/>
            <person name="Natvig D."/>
            <person name="Lalanne C."/>
            <person name="Gautier V."/>
            <person name="Ament-Velasquez S.L."/>
            <person name="Kruys A."/>
            <person name="Hutchinson M.I."/>
            <person name="Powell A.J."/>
            <person name="Barry K."/>
            <person name="Miller A.N."/>
            <person name="Grigoriev I.V."/>
            <person name="Debuchy R."/>
            <person name="Gladieux P."/>
            <person name="Thoren M.H."/>
            <person name="Johannesson H."/>
        </authorList>
    </citation>
    <scope>NUCLEOTIDE SEQUENCE</scope>
    <source>
        <strain evidence="2">CBS 532.94</strain>
    </source>
</reference>
<gene>
    <name evidence="2" type="ORF">C8A03DRAFT_45785</name>
</gene>
<dbReference type="AlphaFoldDB" id="A0AAN7C6Z4"/>